<accession>A0A0Q3F1H3</accession>
<gene>
    <name evidence="1" type="ORF">BRADI_3g04261v3</name>
</gene>
<reference evidence="1 2" key="1">
    <citation type="journal article" date="2010" name="Nature">
        <title>Genome sequencing and analysis of the model grass Brachypodium distachyon.</title>
        <authorList>
            <consortium name="International Brachypodium Initiative"/>
        </authorList>
    </citation>
    <scope>NUCLEOTIDE SEQUENCE [LARGE SCALE GENOMIC DNA]</scope>
    <source>
        <strain evidence="1 2">Bd21</strain>
    </source>
</reference>
<dbReference type="EMBL" id="CM000882">
    <property type="protein sequence ID" value="KQJ93391.1"/>
    <property type="molecule type" value="Genomic_DNA"/>
</dbReference>
<reference evidence="2" key="3">
    <citation type="submission" date="2018-08" db="UniProtKB">
        <authorList>
            <consortium name="EnsemblPlants"/>
        </authorList>
    </citation>
    <scope>IDENTIFICATION</scope>
    <source>
        <strain evidence="2">cv. Bd21</strain>
    </source>
</reference>
<keyword evidence="3" id="KW-1185">Reference proteome</keyword>
<dbReference type="Gramene" id="KQJ93391">
    <property type="protein sequence ID" value="KQJ93391"/>
    <property type="gene ID" value="BRADI_3g04261v3"/>
</dbReference>
<evidence type="ECO:0000313" key="2">
    <source>
        <dbReference type="EnsemblPlants" id="KQJ93391"/>
    </source>
</evidence>
<dbReference type="EnsemblPlants" id="KQJ93391">
    <property type="protein sequence ID" value="KQJ93391"/>
    <property type="gene ID" value="BRADI_3g04261v3"/>
</dbReference>
<dbReference type="AlphaFoldDB" id="A0A0Q3F1H3"/>
<dbReference type="Proteomes" id="UP000008810">
    <property type="component" value="Chromosome 3"/>
</dbReference>
<reference evidence="1" key="2">
    <citation type="submission" date="2017-06" db="EMBL/GenBank/DDBJ databases">
        <title>WGS assembly of Brachypodium distachyon.</title>
        <authorList>
            <consortium name="The International Brachypodium Initiative"/>
            <person name="Lucas S."/>
            <person name="Harmon-Smith M."/>
            <person name="Lail K."/>
            <person name="Tice H."/>
            <person name="Grimwood J."/>
            <person name="Bruce D."/>
            <person name="Barry K."/>
            <person name="Shu S."/>
            <person name="Lindquist E."/>
            <person name="Wang M."/>
            <person name="Pitluck S."/>
            <person name="Vogel J.P."/>
            <person name="Garvin D.F."/>
            <person name="Mockler T.C."/>
            <person name="Schmutz J."/>
            <person name="Rokhsar D."/>
            <person name="Bevan M.W."/>
        </authorList>
    </citation>
    <scope>NUCLEOTIDE SEQUENCE</scope>
    <source>
        <strain evidence="1">Bd21</strain>
    </source>
</reference>
<sequence>MSIPKEQNISATLRQGKISGSLQLKNSPQIPAIKTKDVDVSVISHNSLRYLPEAKPQYLSNSQHQINNLMNLQM</sequence>
<dbReference type="InParanoid" id="A0A0Q3F1H3"/>
<evidence type="ECO:0000313" key="3">
    <source>
        <dbReference type="Proteomes" id="UP000008810"/>
    </source>
</evidence>
<name>A0A0Q3F1H3_BRADI</name>
<organism evidence="1">
    <name type="scientific">Brachypodium distachyon</name>
    <name type="common">Purple false brome</name>
    <name type="synonym">Trachynia distachya</name>
    <dbReference type="NCBI Taxonomy" id="15368"/>
    <lineage>
        <taxon>Eukaryota</taxon>
        <taxon>Viridiplantae</taxon>
        <taxon>Streptophyta</taxon>
        <taxon>Embryophyta</taxon>
        <taxon>Tracheophyta</taxon>
        <taxon>Spermatophyta</taxon>
        <taxon>Magnoliopsida</taxon>
        <taxon>Liliopsida</taxon>
        <taxon>Poales</taxon>
        <taxon>Poaceae</taxon>
        <taxon>BOP clade</taxon>
        <taxon>Pooideae</taxon>
        <taxon>Stipodae</taxon>
        <taxon>Brachypodieae</taxon>
        <taxon>Brachypodium</taxon>
    </lineage>
</organism>
<proteinExistence type="predicted"/>
<evidence type="ECO:0000313" key="1">
    <source>
        <dbReference type="EMBL" id="KQJ93391.1"/>
    </source>
</evidence>
<protein>
    <submittedName>
        <fullName evidence="1 2">Uncharacterized protein</fullName>
    </submittedName>
</protein>